<dbReference type="EMBL" id="LLZU01000018">
    <property type="protein sequence ID" value="KRV48776.1"/>
    <property type="molecule type" value="Genomic_DNA"/>
</dbReference>
<accession>A0A0T6LS04</accession>
<proteinExistence type="predicted"/>
<keyword evidence="2" id="KW-1185">Reference proteome</keyword>
<gene>
    <name evidence="1" type="ORF">AQ490_23175</name>
</gene>
<evidence type="ECO:0000313" key="2">
    <source>
        <dbReference type="Proteomes" id="UP000050867"/>
    </source>
</evidence>
<dbReference type="Proteomes" id="UP000050867">
    <property type="component" value="Unassembled WGS sequence"/>
</dbReference>
<reference evidence="1 2" key="1">
    <citation type="submission" date="2015-10" db="EMBL/GenBank/DDBJ databases">
        <title>Draft genome sequence of pyrrolomycin-producing Streptomyces vitaminophilus.</title>
        <authorList>
            <person name="Graham D.E."/>
            <person name="Mahan K.M."/>
            <person name="Klingeman D.M."/>
            <person name="Hettich R.L."/>
            <person name="Parry R.J."/>
        </authorList>
    </citation>
    <scope>NUCLEOTIDE SEQUENCE [LARGE SCALE GENOMIC DNA]</scope>
    <source>
        <strain evidence="1 2">ATCC 31673</strain>
    </source>
</reference>
<dbReference type="RefSeq" id="WP_058032845.1">
    <property type="nucleotide sequence ID" value="NZ_LLZU01000018.1"/>
</dbReference>
<name>A0A0T6LS04_WENVI</name>
<protein>
    <submittedName>
        <fullName evidence="1">Uncharacterized protein</fullName>
    </submittedName>
</protein>
<organism evidence="1 2">
    <name type="scientific">Wenjunlia vitaminophila</name>
    <name type="common">Streptomyces vitaminophilus</name>
    <dbReference type="NCBI Taxonomy" id="76728"/>
    <lineage>
        <taxon>Bacteria</taxon>
        <taxon>Bacillati</taxon>
        <taxon>Actinomycetota</taxon>
        <taxon>Actinomycetes</taxon>
        <taxon>Kitasatosporales</taxon>
        <taxon>Streptomycetaceae</taxon>
        <taxon>Wenjunlia</taxon>
    </lineage>
</organism>
<evidence type="ECO:0000313" key="1">
    <source>
        <dbReference type="EMBL" id="KRV48776.1"/>
    </source>
</evidence>
<dbReference type="AlphaFoldDB" id="A0A0T6LS04"/>
<comment type="caution">
    <text evidence="1">The sequence shown here is derived from an EMBL/GenBank/DDBJ whole genome shotgun (WGS) entry which is preliminary data.</text>
</comment>
<sequence>MPQYLRPVDLAEQVQRLTERVAQLERRSADTRAEMPMWPTGPRGVVNADETVFATQWEGMVQPRTRTLSIGLLLLGDQVAGVNTGGEWRLRVAEVVAATGVIVANFTWSLQGADLDLTPYMTTANVKIEFQTRRTSGATTGGKYGTGGCIASVIRYALLH</sequence>
<dbReference type="STRING" id="76728.AQ490_23175"/>